<accession>A0A8H3X8V7</accession>
<dbReference type="AlphaFoldDB" id="A0A8H3X8V7"/>
<proteinExistence type="predicted"/>
<dbReference type="Proteomes" id="UP000439903">
    <property type="component" value="Unassembled WGS sequence"/>
</dbReference>
<name>A0A8H3X8V7_GIGMA</name>
<evidence type="ECO:0000313" key="3">
    <source>
        <dbReference type="Proteomes" id="UP000439903"/>
    </source>
</evidence>
<reference evidence="2 3" key="1">
    <citation type="journal article" date="2019" name="Environ. Microbiol.">
        <title>At the nexus of three kingdoms: the genome of the mycorrhizal fungus Gigaspora margarita provides insights into plant, endobacterial and fungal interactions.</title>
        <authorList>
            <person name="Venice F."/>
            <person name="Ghignone S."/>
            <person name="Salvioli di Fossalunga A."/>
            <person name="Amselem J."/>
            <person name="Novero M."/>
            <person name="Xianan X."/>
            <person name="Sedzielewska Toro K."/>
            <person name="Morin E."/>
            <person name="Lipzen A."/>
            <person name="Grigoriev I.V."/>
            <person name="Henrissat B."/>
            <person name="Martin F.M."/>
            <person name="Bonfante P."/>
        </authorList>
    </citation>
    <scope>NUCLEOTIDE SEQUENCE [LARGE SCALE GENOMIC DNA]</scope>
    <source>
        <strain evidence="2 3">BEG34</strain>
    </source>
</reference>
<evidence type="ECO:0008006" key="4">
    <source>
        <dbReference type="Google" id="ProtNLM"/>
    </source>
</evidence>
<feature type="region of interest" description="Disordered" evidence="1">
    <location>
        <begin position="287"/>
        <end position="313"/>
    </location>
</feature>
<feature type="compositionally biased region" description="Basic residues" evidence="1">
    <location>
        <begin position="301"/>
        <end position="313"/>
    </location>
</feature>
<gene>
    <name evidence="2" type="ORF">F8M41_005917</name>
</gene>
<evidence type="ECO:0000313" key="2">
    <source>
        <dbReference type="EMBL" id="KAF0428036.1"/>
    </source>
</evidence>
<keyword evidence="3" id="KW-1185">Reference proteome</keyword>
<protein>
    <recommendedName>
        <fullName evidence="4">Transposase</fullName>
    </recommendedName>
</protein>
<evidence type="ECO:0000256" key="1">
    <source>
        <dbReference type="SAM" id="MobiDB-lite"/>
    </source>
</evidence>
<comment type="caution">
    <text evidence="2">The sequence shown here is derived from an EMBL/GenBank/DDBJ whole genome shotgun (WGS) entry which is preliminary data.</text>
</comment>
<sequence length="606" mass="69261">MVRSDEPHGRIIATFISDRETIPVVDLMFESLIQYSAKNDIQLNPKWLTLDKWDPYLVAAKKYFPNTQAILCDWHEADALKKWFTKNLNDQWLRDQIFYQFRFVKRSRDQEEFDERKVTILDAEKLQAAVGIMKLDTARHAAAELDDDDVQHAAAELDDDDVQHAAAELDDDDVQHAVAELDDDDIQHAAAELDNDDDVQNAVAELDDNDVSKESSRLSESREIKAPETNDDYFIKQHGRVLCVTRKNGKVACPCSFASFVVMIARTLLLFASLLISLKHKKSYIRQKNANGHSKDELKLPQKRGPKNKRKSRLVPGESIQLRDATLYEPYHKVQIVEIIGDGEVIVDFTLENGDKDQHIVQLANIIGYDDEQLQKKQSQPKFADALSSSSFGSHENKQWSEAKILWTESLPSYTKLVNAGQINLFGGLSERFFEQFFQDSLDQNLLVTKSIVTTMCDSNYCPRKVLPLTNYYDIILVKTHVCVLPGSNYFETCLKQWKEPYIVSCGSEFKTKNGEKPKNIPMNAFRFNKYTSVETGKTKYLYICSGRATSTRQIDQWLPLILAINITGISINEVGICLENKDLPEEISFPPDDIQKKQRYSQLPQ</sequence>
<dbReference type="EMBL" id="WTPW01001573">
    <property type="protein sequence ID" value="KAF0428036.1"/>
    <property type="molecule type" value="Genomic_DNA"/>
</dbReference>
<organism evidence="2 3">
    <name type="scientific">Gigaspora margarita</name>
    <dbReference type="NCBI Taxonomy" id="4874"/>
    <lineage>
        <taxon>Eukaryota</taxon>
        <taxon>Fungi</taxon>
        <taxon>Fungi incertae sedis</taxon>
        <taxon>Mucoromycota</taxon>
        <taxon>Glomeromycotina</taxon>
        <taxon>Glomeromycetes</taxon>
        <taxon>Diversisporales</taxon>
        <taxon>Gigasporaceae</taxon>
        <taxon>Gigaspora</taxon>
    </lineage>
</organism>